<evidence type="ECO:0000313" key="2">
    <source>
        <dbReference type="Proteomes" id="UP001161757"/>
    </source>
</evidence>
<dbReference type="Proteomes" id="UP001161757">
    <property type="component" value="Unassembled WGS sequence"/>
</dbReference>
<gene>
    <name evidence="1" type="ORF">HRR80_006198</name>
</gene>
<dbReference type="EMBL" id="JAJGCB010000012">
    <property type="protein sequence ID" value="KAJ8990065.1"/>
    <property type="molecule type" value="Genomic_DNA"/>
</dbReference>
<comment type="caution">
    <text evidence="1">The sequence shown here is derived from an EMBL/GenBank/DDBJ whole genome shotgun (WGS) entry which is preliminary data.</text>
</comment>
<evidence type="ECO:0000313" key="1">
    <source>
        <dbReference type="EMBL" id="KAJ8990065.1"/>
    </source>
</evidence>
<protein>
    <submittedName>
        <fullName evidence="1">Uncharacterized protein</fullName>
    </submittedName>
</protein>
<reference evidence="1" key="1">
    <citation type="submission" date="2023-01" db="EMBL/GenBank/DDBJ databases">
        <title>Exophiala dermititidis isolated from Cystic Fibrosis Patient.</title>
        <authorList>
            <person name="Kurbessoian T."/>
            <person name="Crocker A."/>
            <person name="Murante D."/>
            <person name="Hogan D.A."/>
            <person name="Stajich J.E."/>
        </authorList>
    </citation>
    <scope>NUCLEOTIDE SEQUENCE</scope>
    <source>
        <strain evidence="1">Ex8</strain>
    </source>
</reference>
<organism evidence="1 2">
    <name type="scientific">Exophiala dermatitidis</name>
    <name type="common">Black yeast-like fungus</name>
    <name type="synonym">Wangiella dermatitidis</name>
    <dbReference type="NCBI Taxonomy" id="5970"/>
    <lineage>
        <taxon>Eukaryota</taxon>
        <taxon>Fungi</taxon>
        <taxon>Dikarya</taxon>
        <taxon>Ascomycota</taxon>
        <taxon>Pezizomycotina</taxon>
        <taxon>Eurotiomycetes</taxon>
        <taxon>Chaetothyriomycetidae</taxon>
        <taxon>Chaetothyriales</taxon>
        <taxon>Herpotrichiellaceae</taxon>
        <taxon>Exophiala</taxon>
    </lineage>
</organism>
<dbReference type="AlphaFoldDB" id="A0AAN6ER31"/>
<name>A0AAN6ER31_EXODE</name>
<sequence length="240" mass="27421">MPGAEGDEDGPPALFNWTEAGCYGGGMADDMARFMADLEMYKGIVEHSMGLDYNGVDLAAREDLQSLGLALTYLSRGLMKGYKRQSKLYSNYYMKPNSRSTWLEKWKQKRQFNKPSLIAMERSAYFAHALRIITLALERSWRCFDPKCMVDGQHTAVKKDCTLVQMMVRRGLWFFRRSMVDEATFASSLHRGGTHSGVGWPGAGRPWLAKLFARKEQLLFGDGELIRWPRGRRDEDERLG</sequence>
<accession>A0AAN6ER31</accession>
<proteinExistence type="predicted"/>